<evidence type="ECO:0000256" key="3">
    <source>
        <dbReference type="ARBA" id="ARBA00012071"/>
    </source>
</evidence>
<dbReference type="PANTHER" id="PTHR42724:SF1">
    <property type="entry name" value="TETRAACYLDISACCHARIDE 4'-KINASE, MITOCHONDRIAL-RELATED"/>
    <property type="match status" value="1"/>
</dbReference>
<dbReference type="SUPFAM" id="SSF52540">
    <property type="entry name" value="P-loop containing nucleoside triphosphate hydrolases"/>
    <property type="match status" value="1"/>
</dbReference>
<name>A0A930UIT9_9GAMM</name>
<keyword evidence="9 13" id="KW-0418">Kinase</keyword>
<comment type="caution">
    <text evidence="14">The sequence shown here is derived from an EMBL/GenBank/DDBJ whole genome shotgun (WGS) entry which is preliminary data.</text>
</comment>
<comment type="function">
    <text evidence="1 13">Transfers the gamma-phosphate of ATP to the 4'-position of a tetraacyldisaccharide 1-phosphate intermediate (termed DS-1-P) to form tetraacyldisaccharide 1,4'-bis-phosphate (lipid IVA).</text>
</comment>
<sequence>MRRLWRRRTWRSALLLPAAGLFWLAAALRRAAYRRGLLRSWRCPLPVVVVGCLTAGGGGKTPTVLALARQLRARGRRPGVVSRGYGRAGRVPMLVTEASAPAEVGDEPLLLHAAGLPAAVGADRPAAARLLLANNPGIDVVISDDGLQHYALQRDVEIVVLSAGYGLGNRWPLPAGPLREPASRLAAVDWVVRRGGPAGEGEQELKLESEELRDRTGAPIDPAELAKEKIAACAGIAEPEAFFAALRRLGIEPVRELAFADHHRYQAADLAGVDAPWLATTAKDAIKLPPDGPDRRVAVLEQRHVLPAPMVEEIDRRTRQA</sequence>
<keyword evidence="11 13" id="KW-0443">Lipid metabolism</keyword>
<evidence type="ECO:0000256" key="5">
    <source>
        <dbReference type="ARBA" id="ARBA00022516"/>
    </source>
</evidence>
<dbReference type="GO" id="GO:0009244">
    <property type="term" value="P:lipopolysaccharide core region biosynthetic process"/>
    <property type="evidence" value="ECO:0007669"/>
    <property type="project" value="TreeGrafter"/>
</dbReference>
<evidence type="ECO:0000256" key="10">
    <source>
        <dbReference type="ARBA" id="ARBA00022840"/>
    </source>
</evidence>
<dbReference type="NCBIfam" id="TIGR00682">
    <property type="entry name" value="lpxK"/>
    <property type="match status" value="1"/>
</dbReference>
<dbReference type="Proteomes" id="UP000604381">
    <property type="component" value="Unassembled WGS sequence"/>
</dbReference>
<gene>
    <name evidence="13" type="primary">lpxK</name>
    <name evidence="14" type="ORF">ISN26_07325</name>
</gene>
<evidence type="ECO:0000256" key="13">
    <source>
        <dbReference type="HAMAP-Rule" id="MF_00409"/>
    </source>
</evidence>
<keyword evidence="7 13" id="KW-0808">Transferase</keyword>
<proteinExistence type="inferred from homology"/>
<evidence type="ECO:0000256" key="6">
    <source>
        <dbReference type="ARBA" id="ARBA00022556"/>
    </source>
</evidence>
<accession>A0A930UIT9</accession>
<evidence type="ECO:0000256" key="7">
    <source>
        <dbReference type="ARBA" id="ARBA00022679"/>
    </source>
</evidence>
<evidence type="ECO:0000313" key="14">
    <source>
        <dbReference type="EMBL" id="MBF2735861.1"/>
    </source>
</evidence>
<dbReference type="AlphaFoldDB" id="A0A930UIT9"/>
<dbReference type="PANTHER" id="PTHR42724">
    <property type="entry name" value="TETRAACYLDISACCHARIDE 4'-KINASE"/>
    <property type="match status" value="1"/>
</dbReference>
<dbReference type="EC" id="2.7.1.130" evidence="3 13"/>
<comment type="pathway">
    <text evidence="2 13">Glycolipid biosynthesis; lipid IV(A) biosynthesis; lipid IV(A) from (3R)-3-hydroxytetradecanoyl-[acyl-carrier-protein] and UDP-N-acetyl-alpha-D-glucosamine: step 6/6.</text>
</comment>
<keyword evidence="5 13" id="KW-0444">Lipid biosynthesis</keyword>
<evidence type="ECO:0000256" key="9">
    <source>
        <dbReference type="ARBA" id="ARBA00022777"/>
    </source>
</evidence>
<evidence type="ECO:0000256" key="12">
    <source>
        <dbReference type="ARBA" id="ARBA00029757"/>
    </source>
</evidence>
<dbReference type="InterPro" id="IPR003758">
    <property type="entry name" value="LpxK"/>
</dbReference>
<keyword evidence="15" id="KW-1185">Reference proteome</keyword>
<dbReference type="InterPro" id="IPR027417">
    <property type="entry name" value="P-loop_NTPase"/>
</dbReference>
<dbReference type="GO" id="GO:0005886">
    <property type="term" value="C:plasma membrane"/>
    <property type="evidence" value="ECO:0007669"/>
    <property type="project" value="TreeGrafter"/>
</dbReference>
<evidence type="ECO:0000256" key="8">
    <source>
        <dbReference type="ARBA" id="ARBA00022741"/>
    </source>
</evidence>
<comment type="similarity">
    <text evidence="13">Belongs to the LpxK family.</text>
</comment>
<dbReference type="GO" id="GO:0009245">
    <property type="term" value="P:lipid A biosynthetic process"/>
    <property type="evidence" value="ECO:0007669"/>
    <property type="project" value="UniProtKB-UniRule"/>
</dbReference>
<dbReference type="GO" id="GO:0009029">
    <property type="term" value="F:lipid-A 4'-kinase activity"/>
    <property type="evidence" value="ECO:0007669"/>
    <property type="project" value="UniProtKB-UniRule"/>
</dbReference>
<protein>
    <recommendedName>
        <fullName evidence="4 13">Tetraacyldisaccharide 4'-kinase</fullName>
        <ecNumber evidence="3 13">2.7.1.130</ecNumber>
    </recommendedName>
    <alternativeName>
        <fullName evidence="12 13">Lipid A 4'-kinase</fullName>
    </alternativeName>
</protein>
<comment type="catalytic activity">
    <reaction evidence="13">
        <text>a lipid A disaccharide + ATP = a lipid IVA + ADP + H(+)</text>
        <dbReference type="Rhea" id="RHEA:67840"/>
        <dbReference type="ChEBI" id="CHEBI:15378"/>
        <dbReference type="ChEBI" id="CHEBI:30616"/>
        <dbReference type="ChEBI" id="CHEBI:176343"/>
        <dbReference type="ChEBI" id="CHEBI:176425"/>
        <dbReference type="ChEBI" id="CHEBI:456216"/>
        <dbReference type="EC" id="2.7.1.130"/>
    </reaction>
</comment>
<dbReference type="EMBL" id="JADHEI010000053">
    <property type="protein sequence ID" value="MBF2735861.1"/>
    <property type="molecule type" value="Genomic_DNA"/>
</dbReference>
<evidence type="ECO:0000256" key="11">
    <source>
        <dbReference type="ARBA" id="ARBA00023098"/>
    </source>
</evidence>
<evidence type="ECO:0000256" key="4">
    <source>
        <dbReference type="ARBA" id="ARBA00016436"/>
    </source>
</evidence>
<evidence type="ECO:0000313" key="15">
    <source>
        <dbReference type="Proteomes" id="UP000604381"/>
    </source>
</evidence>
<keyword evidence="6 13" id="KW-0441">Lipid A biosynthesis</keyword>
<organism evidence="14 15">
    <name type="scientific">Candidatus Amphirhobacter heronislandensis</name>
    <dbReference type="NCBI Taxonomy" id="1732024"/>
    <lineage>
        <taxon>Bacteria</taxon>
        <taxon>Pseudomonadati</taxon>
        <taxon>Pseudomonadota</taxon>
        <taxon>Gammaproteobacteria</taxon>
        <taxon>Candidatus Tethybacterales</taxon>
        <taxon>Candidatus Tethybacteraceae</taxon>
        <taxon>Candidatus Amphirhobacter</taxon>
    </lineage>
</organism>
<keyword evidence="8 13" id="KW-0547">Nucleotide-binding</keyword>
<reference evidence="14" key="1">
    <citation type="submission" date="2020-10" db="EMBL/GenBank/DDBJ databases">
        <title>An improved Amphimedon queenslandica hologenome assembly reveals how three proteobacterial symbionts can extend the metabolic phenotypic of their marine sponge host.</title>
        <authorList>
            <person name="Degnan B."/>
            <person name="Degnan S."/>
            <person name="Xiang X."/>
        </authorList>
    </citation>
    <scope>NUCLEOTIDE SEQUENCE</scope>
    <source>
        <strain evidence="14">AqS2</strain>
    </source>
</reference>
<dbReference type="Pfam" id="PF02606">
    <property type="entry name" value="LpxK"/>
    <property type="match status" value="1"/>
</dbReference>
<dbReference type="GO" id="GO:0005524">
    <property type="term" value="F:ATP binding"/>
    <property type="evidence" value="ECO:0007669"/>
    <property type="project" value="UniProtKB-UniRule"/>
</dbReference>
<evidence type="ECO:0000256" key="1">
    <source>
        <dbReference type="ARBA" id="ARBA00002274"/>
    </source>
</evidence>
<dbReference type="HAMAP" id="MF_00409">
    <property type="entry name" value="LpxK"/>
    <property type="match status" value="1"/>
</dbReference>
<keyword evidence="10 13" id="KW-0067">ATP-binding</keyword>
<feature type="binding site" evidence="13">
    <location>
        <begin position="54"/>
        <end position="61"/>
    </location>
    <ligand>
        <name>ATP</name>
        <dbReference type="ChEBI" id="CHEBI:30616"/>
    </ligand>
</feature>
<evidence type="ECO:0000256" key="2">
    <source>
        <dbReference type="ARBA" id="ARBA00004870"/>
    </source>
</evidence>